<evidence type="ECO:0000256" key="1">
    <source>
        <dbReference type="SAM" id="Phobius"/>
    </source>
</evidence>
<evidence type="ECO:0000313" key="2">
    <source>
        <dbReference type="EMBL" id="KAK2085029.1"/>
    </source>
</evidence>
<dbReference type="EMBL" id="JASSZA010000021">
    <property type="protein sequence ID" value="KAK2085029.1"/>
    <property type="molecule type" value="Genomic_DNA"/>
</dbReference>
<name>A0ABQ9TJZ0_SAGOE</name>
<sequence>MPAKGRYFLNEGEEGPDQDALYEKYRLTSQHGPLLLTLLLVAVIACLALIIIAFSHGDPSGHQAILGTAFLVLAVFSALSVLVYVECLLRRWLRALALLVWACLMALGYVLVSDAWTKAACSWEQVTGDSGLPDGCRLSSSHPRAWCAATGPSCPTCLAVCLGWAWAGFVPVSSLH</sequence>
<feature type="transmembrane region" description="Helical" evidence="1">
    <location>
        <begin position="92"/>
        <end position="112"/>
    </location>
</feature>
<keyword evidence="3" id="KW-1185">Reference proteome</keyword>
<proteinExistence type="predicted"/>
<organism evidence="2 3">
    <name type="scientific">Saguinus oedipus</name>
    <name type="common">Cotton-top tamarin</name>
    <name type="synonym">Oedipomidas oedipus</name>
    <dbReference type="NCBI Taxonomy" id="9490"/>
    <lineage>
        <taxon>Eukaryota</taxon>
        <taxon>Metazoa</taxon>
        <taxon>Chordata</taxon>
        <taxon>Craniata</taxon>
        <taxon>Vertebrata</taxon>
        <taxon>Euteleostomi</taxon>
        <taxon>Mammalia</taxon>
        <taxon>Eutheria</taxon>
        <taxon>Euarchontoglires</taxon>
        <taxon>Primates</taxon>
        <taxon>Haplorrhini</taxon>
        <taxon>Platyrrhini</taxon>
        <taxon>Cebidae</taxon>
        <taxon>Callitrichinae</taxon>
        <taxon>Saguinus</taxon>
    </lineage>
</organism>
<keyword evidence="1" id="KW-1133">Transmembrane helix</keyword>
<reference evidence="2 3" key="1">
    <citation type="submission" date="2023-05" db="EMBL/GenBank/DDBJ databases">
        <title>B98-5 Cell Line De Novo Hybrid Assembly: An Optical Mapping Approach.</title>
        <authorList>
            <person name="Kananen K."/>
            <person name="Auerbach J.A."/>
            <person name="Kautto E."/>
            <person name="Blachly J.S."/>
        </authorList>
    </citation>
    <scope>NUCLEOTIDE SEQUENCE [LARGE SCALE GENOMIC DNA]</scope>
    <source>
        <strain evidence="2">B95-8</strain>
        <tissue evidence="2">Cell line</tissue>
    </source>
</reference>
<accession>A0ABQ9TJZ0</accession>
<gene>
    <name evidence="2" type="primary">ADCY7_1</name>
    <name evidence="2" type="ORF">P7K49_036329</name>
</gene>
<evidence type="ECO:0000313" key="3">
    <source>
        <dbReference type="Proteomes" id="UP001266305"/>
    </source>
</evidence>
<protein>
    <submittedName>
        <fullName evidence="2">Adenylate cyclase type 7</fullName>
    </submittedName>
</protein>
<keyword evidence="1" id="KW-0812">Transmembrane</keyword>
<keyword evidence="1" id="KW-0472">Membrane</keyword>
<feature type="transmembrane region" description="Helical" evidence="1">
    <location>
        <begin position="63"/>
        <end position="85"/>
    </location>
</feature>
<feature type="transmembrane region" description="Helical" evidence="1">
    <location>
        <begin position="34"/>
        <end position="57"/>
    </location>
</feature>
<comment type="caution">
    <text evidence="2">The sequence shown here is derived from an EMBL/GenBank/DDBJ whole genome shotgun (WGS) entry which is preliminary data.</text>
</comment>
<dbReference type="Proteomes" id="UP001266305">
    <property type="component" value="Unassembled WGS sequence"/>
</dbReference>